<dbReference type="PROSITE" id="PS01357">
    <property type="entry name" value="ZF_ZZ_1"/>
    <property type="match status" value="1"/>
</dbReference>
<dbReference type="InterPro" id="IPR050774">
    <property type="entry name" value="KCMF1/Dystrophin"/>
</dbReference>
<evidence type="ECO:0000259" key="9">
    <source>
        <dbReference type="PROSITE" id="PS50135"/>
    </source>
</evidence>
<evidence type="ECO:0000256" key="7">
    <source>
        <dbReference type="PROSITE-ProRule" id="PRU00228"/>
    </source>
</evidence>
<dbReference type="PANTHER" id="PTHR12268:SF13">
    <property type="entry name" value="E3 UBIQUITIN-PROTEIN LIGASE KCMF1"/>
    <property type="match status" value="1"/>
</dbReference>
<feature type="domain" description="ZZ-type" evidence="9">
    <location>
        <begin position="9"/>
        <end position="73"/>
    </location>
</feature>
<dbReference type="GO" id="GO:0061630">
    <property type="term" value="F:ubiquitin protein ligase activity"/>
    <property type="evidence" value="ECO:0007669"/>
    <property type="project" value="UniProtKB-EC"/>
</dbReference>
<organism evidence="11">
    <name type="scientific">Caenorhabditis remanei</name>
    <name type="common">Caenorhabditis vulgaris</name>
    <dbReference type="NCBI Taxonomy" id="31234"/>
    <lineage>
        <taxon>Eukaryota</taxon>
        <taxon>Metazoa</taxon>
        <taxon>Ecdysozoa</taxon>
        <taxon>Nematoda</taxon>
        <taxon>Chromadorea</taxon>
        <taxon>Rhabditida</taxon>
        <taxon>Rhabditina</taxon>
        <taxon>Rhabditomorpha</taxon>
        <taxon>Rhabditoidea</taxon>
        <taxon>Rhabditidae</taxon>
        <taxon>Peloderinae</taxon>
        <taxon>Caenorhabditis</taxon>
    </lineage>
</organism>
<dbReference type="eggNOG" id="KOG1280">
    <property type="taxonomic scope" value="Eukaryota"/>
</dbReference>
<dbReference type="OrthoDB" id="7873042at2759"/>
<comment type="catalytic activity">
    <reaction evidence="1">
        <text>S-ubiquitinyl-[E2 ubiquitin-conjugating enzyme]-L-cysteine + [acceptor protein]-L-lysine = [E2 ubiquitin-conjugating enzyme]-L-cysteine + N(6)-ubiquitinyl-[acceptor protein]-L-lysine.</text>
        <dbReference type="EC" id="2.3.2.27"/>
    </reaction>
</comment>
<dbReference type="GO" id="GO:0010646">
    <property type="term" value="P:regulation of cell communication"/>
    <property type="evidence" value="ECO:0007669"/>
    <property type="project" value="UniProtKB-ARBA"/>
</dbReference>
<dbReference type="GO" id="GO:0008270">
    <property type="term" value="F:zinc ion binding"/>
    <property type="evidence" value="ECO:0007669"/>
    <property type="project" value="UniProtKB-KW"/>
</dbReference>
<proteinExistence type="predicted"/>
<gene>
    <name evidence="10" type="ORF">CRE_26660</name>
</gene>
<feature type="region of interest" description="Disordered" evidence="8">
    <location>
        <begin position="191"/>
        <end position="215"/>
    </location>
</feature>
<evidence type="ECO:0000256" key="6">
    <source>
        <dbReference type="ARBA" id="ARBA00022833"/>
    </source>
</evidence>
<feature type="compositionally biased region" description="Acidic residues" evidence="8">
    <location>
        <begin position="553"/>
        <end position="585"/>
    </location>
</feature>
<dbReference type="EMBL" id="DS268453">
    <property type="protein sequence ID" value="EFP04260.1"/>
    <property type="molecule type" value="Genomic_DNA"/>
</dbReference>
<feature type="region of interest" description="Disordered" evidence="8">
    <location>
        <begin position="544"/>
        <end position="596"/>
    </location>
</feature>
<keyword evidence="11" id="KW-1185">Reference proteome</keyword>
<name>E3MKT4_CAERE</name>
<dbReference type="Pfam" id="PF00569">
    <property type="entry name" value="ZZ"/>
    <property type="match status" value="1"/>
</dbReference>
<dbReference type="SMART" id="SM00291">
    <property type="entry name" value="ZnF_ZZ"/>
    <property type="match status" value="1"/>
</dbReference>
<evidence type="ECO:0000313" key="11">
    <source>
        <dbReference type="Proteomes" id="UP000008281"/>
    </source>
</evidence>
<dbReference type="PROSITE" id="PS50135">
    <property type="entry name" value="ZF_ZZ_2"/>
    <property type="match status" value="1"/>
</dbReference>
<keyword evidence="5 7" id="KW-0863">Zinc-finger</keyword>
<dbReference type="EC" id="2.3.2.27" evidence="2"/>
<dbReference type="GO" id="GO:0045202">
    <property type="term" value="C:synapse"/>
    <property type="evidence" value="ECO:0007669"/>
    <property type="project" value="GOC"/>
</dbReference>
<protein>
    <recommendedName>
        <fullName evidence="2">RING-type E3 ubiquitin transferase</fullName>
        <ecNumber evidence="2">2.3.2.27</ecNumber>
    </recommendedName>
</protein>
<dbReference type="AlphaFoldDB" id="E3MKT4"/>
<dbReference type="OMA" id="NAQRMMA"/>
<dbReference type="GO" id="GO:0023051">
    <property type="term" value="P:regulation of signaling"/>
    <property type="evidence" value="ECO:0007669"/>
    <property type="project" value="UniProtKB-ARBA"/>
</dbReference>
<dbReference type="CDD" id="cd02338">
    <property type="entry name" value="ZZ_PCMF_like"/>
    <property type="match status" value="1"/>
</dbReference>
<dbReference type="InterPro" id="IPR000433">
    <property type="entry name" value="Znf_ZZ"/>
</dbReference>
<dbReference type="InParanoid" id="E3MKT4"/>
<feature type="compositionally biased region" description="Basic and acidic residues" evidence="8">
    <location>
        <begin position="327"/>
        <end position="339"/>
    </location>
</feature>
<dbReference type="SUPFAM" id="SSF57850">
    <property type="entry name" value="RING/U-box"/>
    <property type="match status" value="1"/>
</dbReference>
<dbReference type="Proteomes" id="UP000008281">
    <property type="component" value="Unassembled WGS sequence"/>
</dbReference>
<accession>E3MKT4</accession>
<evidence type="ECO:0000313" key="10">
    <source>
        <dbReference type="EMBL" id="EFP04260.1"/>
    </source>
</evidence>
<keyword evidence="6" id="KW-0862">Zinc</keyword>
<dbReference type="GO" id="GO:0005886">
    <property type="term" value="C:plasma membrane"/>
    <property type="evidence" value="ECO:0007669"/>
    <property type="project" value="TreeGrafter"/>
</dbReference>
<keyword evidence="4" id="KW-0479">Metal-binding</keyword>
<evidence type="ECO:0000256" key="3">
    <source>
        <dbReference type="ARBA" id="ARBA00022679"/>
    </source>
</evidence>
<evidence type="ECO:0000256" key="1">
    <source>
        <dbReference type="ARBA" id="ARBA00000900"/>
    </source>
</evidence>
<reference evidence="10" key="1">
    <citation type="submission" date="2007-07" db="EMBL/GenBank/DDBJ databases">
        <title>PCAP assembly of the Caenorhabditis remanei genome.</title>
        <authorList>
            <consortium name="The Caenorhabditis remanei Sequencing Consortium"/>
            <person name="Wilson R.K."/>
        </authorList>
    </citation>
    <scope>NUCLEOTIDE SEQUENCE [LARGE SCALE GENOMIC DNA]</scope>
    <source>
        <strain evidence="10">PB4641</strain>
    </source>
</reference>
<dbReference type="STRING" id="31234.E3MKT4"/>
<dbReference type="PANTHER" id="PTHR12268">
    <property type="entry name" value="E3 UBIQUITIN-PROTEIN LIGASE KCMF1"/>
    <property type="match status" value="1"/>
</dbReference>
<keyword evidence="3" id="KW-0808">Transferase</keyword>
<dbReference type="FunCoup" id="E3MKT4">
    <property type="interactions" value="210"/>
</dbReference>
<sequence length="596" mass="66467">MVSPLLGNHEGVSCDGCTQTAFYGNRYKCLRCADFDLCFSCFTTKNFGQERPDPDVPPHEESHPMQLILSAVDFELVYEGDPNRRYDERKIVSFVCPYCNLSGLTERQFGSHVTTVHSDPPGFSVVFHQFLTLKNQNFLKICPLCIGITDMEHNSSKTTENLSHHWLEVHGNAMDVLRASEPLINATRPAQRRPMLARRTQRAGGGATRTTGVPGAGRLLQDELGGDVAELIRNIRPDTAEELRRMTELLSAPTNSMIRNAQRMMANAAGIERPPVVVESAMTVDHHVQQVIRPMTTIPIYPPTSDESGDETPQPAADSADESEDGNEIRDDLERKPVVEDEDLKNDEFWQTLKTRIPAEDVEMILETMKTTAKVKEEKEEKMMPVWTARPSKPMTNAALITTTSDSEGEPGWLPLLFETTPLRSTGCGGYWSDKRFLRPRKMQREQSVASSNAEIMEKAEVAMALCRASCAHQPEFSDLSKPDIALKEALKHLKLGEKPKEMMEYQPAEELVQMPERDPITTGEEEIEIPDFTARGYGQIVDGNVPLGVVPEADEAITNSEDEEVANESSGEDEDEQEDEEDSQDSSIQGDVNIA</sequence>
<feature type="region of interest" description="Disordered" evidence="8">
    <location>
        <begin position="294"/>
        <end position="340"/>
    </location>
</feature>
<evidence type="ECO:0000256" key="5">
    <source>
        <dbReference type="ARBA" id="ARBA00022771"/>
    </source>
</evidence>
<evidence type="ECO:0000256" key="2">
    <source>
        <dbReference type="ARBA" id="ARBA00012483"/>
    </source>
</evidence>
<dbReference type="HOGENOM" id="CLU_458016_0_0_1"/>
<dbReference type="Gene3D" id="3.30.60.90">
    <property type="match status" value="1"/>
</dbReference>
<evidence type="ECO:0000256" key="4">
    <source>
        <dbReference type="ARBA" id="ARBA00022723"/>
    </source>
</evidence>
<dbReference type="InterPro" id="IPR043145">
    <property type="entry name" value="Znf_ZZ_sf"/>
</dbReference>
<dbReference type="GO" id="GO:0099536">
    <property type="term" value="P:synaptic signaling"/>
    <property type="evidence" value="ECO:0007669"/>
    <property type="project" value="TreeGrafter"/>
</dbReference>
<evidence type="ECO:0000256" key="8">
    <source>
        <dbReference type="SAM" id="MobiDB-lite"/>
    </source>
</evidence>